<dbReference type="InterPro" id="IPR017927">
    <property type="entry name" value="FAD-bd_FR_type"/>
</dbReference>
<name>A0A1Y5THB6_9RHOB</name>
<dbReference type="Gene3D" id="2.40.30.10">
    <property type="entry name" value="Translation factors"/>
    <property type="match status" value="1"/>
</dbReference>
<keyword evidence="5" id="KW-0349">Heme</keyword>
<organism evidence="19 20">
    <name type="scientific">Pseudooctadecabacter jejudonensis</name>
    <dbReference type="NCBI Taxonomy" id="1391910"/>
    <lineage>
        <taxon>Bacteria</taxon>
        <taxon>Pseudomonadati</taxon>
        <taxon>Pseudomonadota</taxon>
        <taxon>Alphaproteobacteria</taxon>
        <taxon>Rhodobacterales</taxon>
        <taxon>Paracoccaceae</taxon>
        <taxon>Pseudooctadecabacter</taxon>
    </lineage>
</organism>
<dbReference type="InterPro" id="IPR017938">
    <property type="entry name" value="Riboflavin_synthase-like_b-brl"/>
</dbReference>
<comment type="catalytic activity">
    <reaction evidence="16">
        <text>2 nitric oxide + NADPH + 2 O2 = 2 nitrate + NADP(+) + H(+)</text>
        <dbReference type="Rhea" id="RHEA:19465"/>
        <dbReference type="ChEBI" id="CHEBI:15378"/>
        <dbReference type="ChEBI" id="CHEBI:15379"/>
        <dbReference type="ChEBI" id="CHEBI:16480"/>
        <dbReference type="ChEBI" id="CHEBI:17632"/>
        <dbReference type="ChEBI" id="CHEBI:57783"/>
        <dbReference type="ChEBI" id="CHEBI:58349"/>
        <dbReference type="EC" id="1.14.12.17"/>
    </reaction>
</comment>
<reference evidence="19 20" key="1">
    <citation type="submission" date="2017-03" db="EMBL/GenBank/DDBJ databases">
        <authorList>
            <person name="Afonso C.L."/>
            <person name="Miller P.J."/>
            <person name="Scott M.A."/>
            <person name="Spackman E."/>
            <person name="Goraichik I."/>
            <person name="Dimitrov K.M."/>
            <person name="Suarez D.L."/>
            <person name="Swayne D.E."/>
        </authorList>
    </citation>
    <scope>NUCLEOTIDE SEQUENCE [LARGE SCALE GENOMIC DNA]</scope>
    <source>
        <strain evidence="19 20">CECT 8397</strain>
    </source>
</reference>
<dbReference type="CDD" id="cd06184">
    <property type="entry name" value="flavohem_like_fad_nad_binding"/>
    <property type="match status" value="1"/>
</dbReference>
<evidence type="ECO:0000256" key="1">
    <source>
        <dbReference type="ARBA" id="ARBA00001970"/>
    </source>
</evidence>
<dbReference type="SUPFAM" id="SSF63380">
    <property type="entry name" value="Riboflavin synthase domain-like"/>
    <property type="match status" value="1"/>
</dbReference>
<evidence type="ECO:0000259" key="18">
    <source>
        <dbReference type="PROSITE" id="PS51384"/>
    </source>
</evidence>
<dbReference type="AlphaFoldDB" id="A0A1Y5THB6"/>
<keyword evidence="10" id="KW-0521">NADP</keyword>
<dbReference type="PANTHER" id="PTHR47354">
    <property type="entry name" value="NADH OXIDOREDUCTASE HCR"/>
    <property type="match status" value="1"/>
</dbReference>
<gene>
    <name evidence="19" type="primary">hmp</name>
    <name evidence="19" type="ORF">PSJ8397_03370</name>
</gene>
<dbReference type="PANTHER" id="PTHR47354:SF6">
    <property type="entry name" value="NADH OXIDOREDUCTASE HCR"/>
    <property type="match status" value="1"/>
</dbReference>
<evidence type="ECO:0000313" key="20">
    <source>
        <dbReference type="Proteomes" id="UP000193623"/>
    </source>
</evidence>
<feature type="domain" description="FAD-binding FR-type" evidence="18">
    <location>
        <begin position="121"/>
        <end position="227"/>
    </location>
</feature>
<dbReference type="InterPro" id="IPR012349">
    <property type="entry name" value="Split_barrel_FMN-bd"/>
</dbReference>
<dbReference type="EC" id="1.14.12.17" evidence="4"/>
<evidence type="ECO:0000256" key="2">
    <source>
        <dbReference type="ARBA" id="ARBA00001974"/>
    </source>
</evidence>
<feature type="region of interest" description="Disordered" evidence="17">
    <location>
        <begin position="1"/>
        <end position="21"/>
    </location>
</feature>
<dbReference type="Gene3D" id="2.30.110.10">
    <property type="entry name" value="Electron Transport, Fmn-binding Protein, Chain A"/>
    <property type="match status" value="1"/>
</dbReference>
<evidence type="ECO:0000256" key="5">
    <source>
        <dbReference type="ARBA" id="ARBA00022617"/>
    </source>
</evidence>
<keyword evidence="8" id="KW-0479">Metal-binding</keyword>
<comment type="similarity">
    <text evidence="3">In the C-terminal section; belongs to the flavoprotein pyridine nucleotide cytochrome reductase family.</text>
</comment>
<keyword evidence="14" id="KW-0520">NAD</keyword>
<dbReference type="Gene3D" id="3.40.50.80">
    <property type="entry name" value="Nucleotide-binding domain of ferredoxin-NADP reductase (FNR) module"/>
    <property type="match status" value="1"/>
</dbReference>
<comment type="catalytic activity">
    <reaction evidence="15">
        <text>2 nitric oxide + NADH + 2 O2 = 2 nitrate + NAD(+) + H(+)</text>
        <dbReference type="Rhea" id="RHEA:19469"/>
        <dbReference type="ChEBI" id="CHEBI:15378"/>
        <dbReference type="ChEBI" id="CHEBI:15379"/>
        <dbReference type="ChEBI" id="CHEBI:16480"/>
        <dbReference type="ChEBI" id="CHEBI:17632"/>
        <dbReference type="ChEBI" id="CHEBI:57540"/>
        <dbReference type="ChEBI" id="CHEBI:57945"/>
        <dbReference type="EC" id="1.14.12.17"/>
    </reaction>
</comment>
<keyword evidence="12" id="KW-0408">Iron</keyword>
<dbReference type="InterPro" id="IPR001433">
    <property type="entry name" value="OxRdtase_FAD/NAD-bd"/>
</dbReference>
<dbReference type="GO" id="GO:0008941">
    <property type="term" value="F:nitric oxide dioxygenase NAD(P)H activity"/>
    <property type="evidence" value="ECO:0007669"/>
    <property type="project" value="UniProtKB-EC"/>
</dbReference>
<keyword evidence="13" id="KW-0411">Iron-sulfur</keyword>
<dbReference type="FunFam" id="3.40.50.80:FF:000010">
    <property type="entry name" value="Flavohemoprotein"/>
    <property type="match status" value="1"/>
</dbReference>
<evidence type="ECO:0000256" key="15">
    <source>
        <dbReference type="ARBA" id="ARBA00048649"/>
    </source>
</evidence>
<keyword evidence="11 19" id="KW-0560">Oxidoreductase</keyword>
<evidence type="ECO:0000256" key="9">
    <source>
        <dbReference type="ARBA" id="ARBA00022827"/>
    </source>
</evidence>
<dbReference type="EMBL" id="FWFT01000007">
    <property type="protein sequence ID" value="SLN63647.1"/>
    <property type="molecule type" value="Genomic_DNA"/>
</dbReference>
<evidence type="ECO:0000256" key="10">
    <source>
        <dbReference type="ARBA" id="ARBA00022857"/>
    </source>
</evidence>
<proteinExistence type="inferred from homology"/>
<keyword evidence="9" id="KW-0274">FAD</keyword>
<dbReference type="Proteomes" id="UP000193623">
    <property type="component" value="Unassembled WGS sequence"/>
</dbReference>
<dbReference type="InterPro" id="IPR008333">
    <property type="entry name" value="Cbr1-like_FAD-bd_dom"/>
</dbReference>
<evidence type="ECO:0000256" key="16">
    <source>
        <dbReference type="ARBA" id="ARBA00049433"/>
    </source>
</evidence>
<sequence>MFIGSGHRGHPGAPSSGYDASHRGGAPGFVRVVSATHLQIPDYPGNNFFNTIGNLMSDPRVGLLFVDFETGGLLHITGRADIDWTPGNSHGPNAARVITVEIDQIIERPGAVSLRWSTQDHLKQSLRVIKREQESATITSFSLAAPDGRPLDAFKAGQHLPIEVDIPGQAGPLNRSYSLSGSPNDLSHYRVSIKREDKGLVSRFFHDKVHIGSTIKASPPTGDFTIPCSTCPLFLISAGVGMTPMVAAMLANATETNREVWYIHGARNGSTHAFQSEVDALVAQNPQLHKYICYSQPESTDVEGRDYDARGHVTAQKVISLNPSPNAHFMLCGPADFLAEMRGGLEMAGVPEGKIHLETFGTKQVIRLGERHDFQTLT</sequence>
<evidence type="ECO:0000256" key="12">
    <source>
        <dbReference type="ARBA" id="ARBA00023004"/>
    </source>
</evidence>
<dbReference type="Pfam" id="PF00970">
    <property type="entry name" value="FAD_binding_6"/>
    <property type="match status" value="1"/>
</dbReference>
<evidence type="ECO:0000256" key="4">
    <source>
        <dbReference type="ARBA" id="ARBA00012229"/>
    </source>
</evidence>
<evidence type="ECO:0000256" key="7">
    <source>
        <dbReference type="ARBA" id="ARBA00022714"/>
    </source>
</evidence>
<keyword evidence="20" id="KW-1185">Reference proteome</keyword>
<dbReference type="SUPFAM" id="SSF50475">
    <property type="entry name" value="FMN-binding split barrel"/>
    <property type="match status" value="1"/>
</dbReference>
<dbReference type="InterPro" id="IPR039261">
    <property type="entry name" value="FNR_nucleotide-bd"/>
</dbReference>
<protein>
    <recommendedName>
        <fullName evidence="4">nitric oxide dioxygenase</fullName>
        <ecNumber evidence="4">1.14.12.17</ecNumber>
    </recommendedName>
</protein>
<keyword evidence="7" id="KW-0001">2Fe-2S</keyword>
<dbReference type="Pfam" id="PF00175">
    <property type="entry name" value="NAD_binding_1"/>
    <property type="match status" value="1"/>
</dbReference>
<evidence type="ECO:0000256" key="8">
    <source>
        <dbReference type="ARBA" id="ARBA00022723"/>
    </source>
</evidence>
<dbReference type="InterPro" id="IPR050415">
    <property type="entry name" value="MRET"/>
</dbReference>
<accession>A0A1Y5THB6</accession>
<dbReference type="GO" id="GO:0046872">
    <property type="term" value="F:metal ion binding"/>
    <property type="evidence" value="ECO:0007669"/>
    <property type="project" value="UniProtKB-KW"/>
</dbReference>
<evidence type="ECO:0000256" key="17">
    <source>
        <dbReference type="SAM" id="MobiDB-lite"/>
    </source>
</evidence>
<evidence type="ECO:0000256" key="6">
    <source>
        <dbReference type="ARBA" id="ARBA00022630"/>
    </source>
</evidence>
<evidence type="ECO:0000313" key="19">
    <source>
        <dbReference type="EMBL" id="SLN63647.1"/>
    </source>
</evidence>
<comment type="cofactor">
    <cofactor evidence="1">
        <name>heme b</name>
        <dbReference type="ChEBI" id="CHEBI:60344"/>
    </cofactor>
</comment>
<keyword evidence="6" id="KW-0285">Flavoprotein</keyword>
<evidence type="ECO:0000256" key="3">
    <source>
        <dbReference type="ARBA" id="ARBA00006401"/>
    </source>
</evidence>
<comment type="cofactor">
    <cofactor evidence="2">
        <name>FAD</name>
        <dbReference type="ChEBI" id="CHEBI:57692"/>
    </cofactor>
</comment>
<dbReference type="SUPFAM" id="SSF52343">
    <property type="entry name" value="Ferredoxin reductase-like, C-terminal NADP-linked domain"/>
    <property type="match status" value="1"/>
</dbReference>
<dbReference type="GO" id="GO:0051537">
    <property type="term" value="F:2 iron, 2 sulfur cluster binding"/>
    <property type="evidence" value="ECO:0007669"/>
    <property type="project" value="UniProtKB-KW"/>
</dbReference>
<evidence type="ECO:0000256" key="13">
    <source>
        <dbReference type="ARBA" id="ARBA00023014"/>
    </source>
</evidence>
<evidence type="ECO:0000256" key="11">
    <source>
        <dbReference type="ARBA" id="ARBA00023002"/>
    </source>
</evidence>
<dbReference type="PROSITE" id="PS51384">
    <property type="entry name" value="FAD_FR"/>
    <property type="match status" value="1"/>
</dbReference>
<evidence type="ECO:0000256" key="14">
    <source>
        <dbReference type="ARBA" id="ARBA00023027"/>
    </source>
</evidence>